<reference evidence="2 3" key="1">
    <citation type="submission" date="2023-02" db="EMBL/GenBank/DDBJ databases">
        <title>LHISI_Scaffold_Assembly.</title>
        <authorList>
            <person name="Stuart O.P."/>
            <person name="Cleave R."/>
            <person name="Magrath M.J.L."/>
            <person name="Mikheyev A.S."/>
        </authorList>
    </citation>
    <scope>NUCLEOTIDE SEQUENCE [LARGE SCALE GENOMIC DNA]</scope>
    <source>
        <strain evidence="2">Daus_M_001</strain>
        <tissue evidence="2">Leg muscle</tissue>
    </source>
</reference>
<gene>
    <name evidence="2" type="ORF">PR048_011399</name>
</gene>
<dbReference type="Proteomes" id="UP001159363">
    <property type="component" value="Chromosome X"/>
</dbReference>
<name>A0ABQ9HMS2_9NEOP</name>
<organism evidence="2 3">
    <name type="scientific">Dryococelus australis</name>
    <dbReference type="NCBI Taxonomy" id="614101"/>
    <lineage>
        <taxon>Eukaryota</taxon>
        <taxon>Metazoa</taxon>
        <taxon>Ecdysozoa</taxon>
        <taxon>Arthropoda</taxon>
        <taxon>Hexapoda</taxon>
        <taxon>Insecta</taxon>
        <taxon>Pterygota</taxon>
        <taxon>Neoptera</taxon>
        <taxon>Polyneoptera</taxon>
        <taxon>Phasmatodea</taxon>
        <taxon>Verophasmatodea</taxon>
        <taxon>Anareolatae</taxon>
        <taxon>Phasmatidae</taxon>
        <taxon>Eurycanthinae</taxon>
        <taxon>Dryococelus</taxon>
    </lineage>
</organism>
<feature type="compositionally biased region" description="Acidic residues" evidence="1">
    <location>
        <begin position="11"/>
        <end position="20"/>
    </location>
</feature>
<comment type="caution">
    <text evidence="2">The sequence shown here is derived from an EMBL/GenBank/DDBJ whole genome shotgun (WGS) entry which is preliminary data.</text>
</comment>
<dbReference type="EMBL" id="JARBHB010000004">
    <property type="protein sequence ID" value="KAJ8885203.1"/>
    <property type="molecule type" value="Genomic_DNA"/>
</dbReference>
<evidence type="ECO:0000313" key="3">
    <source>
        <dbReference type="Proteomes" id="UP001159363"/>
    </source>
</evidence>
<evidence type="ECO:0000256" key="1">
    <source>
        <dbReference type="SAM" id="MobiDB-lite"/>
    </source>
</evidence>
<protein>
    <submittedName>
        <fullName evidence="2">Uncharacterized protein</fullName>
    </submittedName>
</protein>
<sequence>MEDNGRYSSDVLDDKDDEDDKQPSTSSTKLHCQMRTRVRTDLKCTPNEDICGIYFDDRKDDTMFVEKVNAKHFRRNRKEEHYYLIQEPGSTYTGHLSPFSSSSTDITRNIISHLSEHKISLEKLHVIGCDGTVTY</sequence>
<accession>A0ABQ9HMS2</accession>
<evidence type="ECO:0000313" key="2">
    <source>
        <dbReference type="EMBL" id="KAJ8885203.1"/>
    </source>
</evidence>
<proteinExistence type="predicted"/>
<feature type="region of interest" description="Disordered" evidence="1">
    <location>
        <begin position="1"/>
        <end position="32"/>
    </location>
</feature>
<keyword evidence="3" id="KW-1185">Reference proteome</keyword>